<sequence length="643" mass="71270">MSAPKTFVRYGRRTQELTWELVLKRNSIERLKQERPPLRVVEELPALIARGYEAIPEEDIVRLYWYGIAHDKPKVGTFMVRVKVPGGLLQPHQLRALGEIAGRYGRDYGELTTRQGIQLHWVTMDKLPEVLEAIAQAGLTTVGAEGDTVRNITSCPVNGINPAELFDVRPVIEAAARFFWGNPDYSNLPRKHKFTISSCPHQCNAPEIHDIALIGVIKDGQPGFAVKVGGGLSATPRLARDLGVFVPVDEAVEVLAAITDVWQHNLRYRLSRAKSRIKFLVDDYGPEGVRQMVEERLGRKLEDFRAPDPLPGGNHLGVHRQKQDGFYYAGFPVPSGRVTGTQLRQIADILESVGGDIRFTREQNFILGNLPEERLAWVLDQMRAIGFPIERHRLYGTSTACTSHQFCNYSVAETKEKLDEIIEALETRYGDEVQDLTIYMDGCPHACAHHWVGDIGLQGTRTAGPNGTKIEAYDVTLRGGLGVRAAIGRPILRRIPATEISQAIVRLVGAWLQERRRRGAHYTFQAFCEAHSNETLQAIALGKMTVEATEATDAARIRIPGPLLELTDGSDVIEVNAPTVRAALEQAGQRYPKLQAAVLTPDGQINEAFTLYVNEEDIQGLQGLNTPLKPGDELLILMAMSGG</sequence>
<feature type="domain" description="Nitrite/Sulfite reductase ferredoxin-like" evidence="8">
    <location>
        <begin position="72"/>
        <end position="136"/>
    </location>
</feature>
<dbReference type="AlphaFoldDB" id="A0A1M6USN9"/>
<evidence type="ECO:0000313" key="10">
    <source>
        <dbReference type="Proteomes" id="UP000185812"/>
    </source>
</evidence>
<evidence type="ECO:0000259" key="8">
    <source>
        <dbReference type="Pfam" id="PF03460"/>
    </source>
</evidence>
<dbReference type="Proteomes" id="UP000185812">
    <property type="component" value="Unassembled WGS sequence"/>
</dbReference>
<protein>
    <submittedName>
        <fullName evidence="9">Sulfite reductase (Ferredoxin)</fullName>
    </submittedName>
</protein>
<gene>
    <name evidence="9" type="ORF">SAMN04488087_1842</name>
</gene>
<accession>A0A1M6USN9</accession>
<evidence type="ECO:0000256" key="6">
    <source>
        <dbReference type="ARBA" id="ARBA00023014"/>
    </source>
</evidence>
<keyword evidence="2" id="KW-0349">Heme</keyword>
<dbReference type="OrthoDB" id="9803707at2"/>
<dbReference type="Pfam" id="PF03460">
    <property type="entry name" value="NIR_SIR_ferr"/>
    <property type="match status" value="2"/>
</dbReference>
<dbReference type="Gene3D" id="3.30.413.10">
    <property type="entry name" value="Sulfite Reductase Hemoprotein, domain 1"/>
    <property type="match status" value="2"/>
</dbReference>
<dbReference type="InterPro" id="IPR006067">
    <property type="entry name" value="NO2/SO3_Rdtase_4Fe4S_dom"/>
</dbReference>
<dbReference type="SUPFAM" id="SSF56014">
    <property type="entry name" value="Nitrite and sulphite reductase 4Fe-4S domain-like"/>
    <property type="match status" value="2"/>
</dbReference>
<organism evidence="9 10">
    <name type="scientific">Rhodothermus profundi</name>
    <dbReference type="NCBI Taxonomy" id="633813"/>
    <lineage>
        <taxon>Bacteria</taxon>
        <taxon>Pseudomonadati</taxon>
        <taxon>Rhodothermota</taxon>
        <taxon>Rhodothermia</taxon>
        <taxon>Rhodothermales</taxon>
        <taxon>Rhodothermaceae</taxon>
        <taxon>Rhodothermus</taxon>
    </lineage>
</organism>
<dbReference type="GO" id="GO:0051539">
    <property type="term" value="F:4 iron, 4 sulfur cluster binding"/>
    <property type="evidence" value="ECO:0007669"/>
    <property type="project" value="UniProtKB-KW"/>
</dbReference>
<keyword evidence="4" id="KW-0560">Oxidoreductase</keyword>
<evidence type="ECO:0000256" key="2">
    <source>
        <dbReference type="ARBA" id="ARBA00022617"/>
    </source>
</evidence>
<dbReference type="RefSeq" id="WP_072715664.1">
    <property type="nucleotide sequence ID" value="NZ_FRAU01000005.1"/>
</dbReference>
<dbReference type="PANTHER" id="PTHR32439">
    <property type="entry name" value="FERREDOXIN--NITRITE REDUCTASE, CHLOROPLASTIC"/>
    <property type="match status" value="1"/>
</dbReference>
<dbReference type="Gene3D" id="3.10.20.30">
    <property type="match status" value="1"/>
</dbReference>
<feature type="domain" description="Nitrite/Sulfite reductase ferredoxin-like" evidence="8">
    <location>
        <begin position="319"/>
        <end position="384"/>
    </location>
</feature>
<dbReference type="InterPro" id="IPR003749">
    <property type="entry name" value="ThiS/MoaD-like"/>
</dbReference>
<dbReference type="InterPro" id="IPR006066">
    <property type="entry name" value="NO2/SO3_Rdtase_FeS/sirohaem_BS"/>
</dbReference>
<reference evidence="10" key="1">
    <citation type="submission" date="2016-11" db="EMBL/GenBank/DDBJ databases">
        <authorList>
            <person name="Varghese N."/>
            <person name="Submissions S."/>
        </authorList>
    </citation>
    <scope>NUCLEOTIDE SEQUENCE [LARGE SCALE GENOMIC DNA]</scope>
    <source>
        <strain evidence="10">DSM 22212</strain>
    </source>
</reference>
<dbReference type="PRINTS" id="PR00397">
    <property type="entry name" value="SIROHAEM"/>
</dbReference>
<proteinExistence type="predicted"/>
<feature type="domain" description="Nitrite/sulphite reductase 4Fe-4S" evidence="7">
    <location>
        <begin position="145"/>
        <end position="300"/>
    </location>
</feature>
<dbReference type="EMBL" id="FRAU01000005">
    <property type="protein sequence ID" value="SHK72174.1"/>
    <property type="molecule type" value="Genomic_DNA"/>
</dbReference>
<dbReference type="InterPro" id="IPR051329">
    <property type="entry name" value="NIR_SIR_4Fe-4S"/>
</dbReference>
<dbReference type="Pfam" id="PF01077">
    <property type="entry name" value="NIR_SIR"/>
    <property type="match status" value="1"/>
</dbReference>
<dbReference type="Pfam" id="PF02597">
    <property type="entry name" value="ThiS"/>
    <property type="match status" value="1"/>
</dbReference>
<evidence type="ECO:0000313" key="9">
    <source>
        <dbReference type="EMBL" id="SHK72174.1"/>
    </source>
</evidence>
<dbReference type="GO" id="GO:0046872">
    <property type="term" value="F:metal ion binding"/>
    <property type="evidence" value="ECO:0007669"/>
    <property type="project" value="UniProtKB-KW"/>
</dbReference>
<dbReference type="InterPro" id="IPR012675">
    <property type="entry name" value="Beta-grasp_dom_sf"/>
</dbReference>
<keyword evidence="5" id="KW-0408">Iron</keyword>
<dbReference type="STRING" id="633813.SAMN04488087_1842"/>
<name>A0A1M6USN9_9BACT</name>
<keyword evidence="1" id="KW-0004">4Fe-4S</keyword>
<keyword evidence="10" id="KW-1185">Reference proteome</keyword>
<evidence type="ECO:0000256" key="5">
    <source>
        <dbReference type="ARBA" id="ARBA00023004"/>
    </source>
</evidence>
<keyword evidence="3" id="KW-0479">Metal-binding</keyword>
<dbReference type="InterPro" id="IPR045854">
    <property type="entry name" value="NO2/SO3_Rdtase_4Fe4S_sf"/>
</dbReference>
<keyword evidence="6" id="KW-0411">Iron-sulfur</keyword>
<dbReference type="Gene3D" id="3.90.480.20">
    <property type="match status" value="1"/>
</dbReference>
<dbReference type="InterPro" id="IPR016155">
    <property type="entry name" value="Mopterin_synth/thiamin_S_b"/>
</dbReference>
<dbReference type="InterPro" id="IPR005117">
    <property type="entry name" value="NiRdtase/SiRdtase_haem-b_fer"/>
</dbReference>
<dbReference type="SUPFAM" id="SSF55124">
    <property type="entry name" value="Nitrite/Sulfite reductase N-terminal domain-like"/>
    <property type="match status" value="2"/>
</dbReference>
<dbReference type="PANTHER" id="PTHR32439:SF9">
    <property type="entry name" value="BLR3264 PROTEIN"/>
    <property type="match status" value="1"/>
</dbReference>
<evidence type="ECO:0000256" key="1">
    <source>
        <dbReference type="ARBA" id="ARBA00022485"/>
    </source>
</evidence>
<dbReference type="GO" id="GO:0016491">
    <property type="term" value="F:oxidoreductase activity"/>
    <property type="evidence" value="ECO:0007669"/>
    <property type="project" value="UniProtKB-KW"/>
</dbReference>
<evidence type="ECO:0000256" key="4">
    <source>
        <dbReference type="ARBA" id="ARBA00023002"/>
    </source>
</evidence>
<evidence type="ECO:0000259" key="7">
    <source>
        <dbReference type="Pfam" id="PF01077"/>
    </source>
</evidence>
<dbReference type="GO" id="GO:0020037">
    <property type="term" value="F:heme binding"/>
    <property type="evidence" value="ECO:0007669"/>
    <property type="project" value="InterPro"/>
</dbReference>
<evidence type="ECO:0000256" key="3">
    <source>
        <dbReference type="ARBA" id="ARBA00022723"/>
    </source>
</evidence>
<dbReference type="InterPro" id="IPR036136">
    <property type="entry name" value="Nit/Sulf_reduc_fer-like_dom_sf"/>
</dbReference>
<dbReference type="SUPFAM" id="SSF54285">
    <property type="entry name" value="MoaD/ThiS"/>
    <property type="match status" value="1"/>
</dbReference>